<feature type="transmembrane region" description="Helical" evidence="6">
    <location>
        <begin position="113"/>
        <end position="132"/>
    </location>
</feature>
<evidence type="ECO:0000313" key="7">
    <source>
        <dbReference type="EMBL" id="MEZ0474396.1"/>
    </source>
</evidence>
<dbReference type="PANTHER" id="PTHR30561">
    <property type="entry name" value="SMR FAMILY PROTON-DEPENDENT DRUG EFFLUX TRANSPORTER SUGE"/>
    <property type="match status" value="1"/>
</dbReference>
<keyword evidence="5 6" id="KW-0472">Membrane</keyword>
<evidence type="ECO:0000256" key="2">
    <source>
        <dbReference type="ARBA" id="ARBA00022475"/>
    </source>
</evidence>
<evidence type="ECO:0000313" key="8">
    <source>
        <dbReference type="Proteomes" id="UP001566331"/>
    </source>
</evidence>
<feature type="transmembrane region" description="Helical" evidence="6">
    <location>
        <begin position="57"/>
        <end position="79"/>
    </location>
</feature>
<protein>
    <recommendedName>
        <fullName evidence="9">4-amino-4-deoxy-L-arabinose-phosphoundecaprenol flippase subunit ArnF</fullName>
    </recommendedName>
</protein>
<evidence type="ECO:0000256" key="5">
    <source>
        <dbReference type="ARBA" id="ARBA00023136"/>
    </source>
</evidence>
<gene>
    <name evidence="7" type="ORF">AB6713_07160</name>
</gene>
<evidence type="ECO:0000256" key="3">
    <source>
        <dbReference type="ARBA" id="ARBA00022692"/>
    </source>
</evidence>
<evidence type="ECO:0000256" key="4">
    <source>
        <dbReference type="ARBA" id="ARBA00022989"/>
    </source>
</evidence>
<dbReference type="RefSeq" id="WP_370563554.1">
    <property type="nucleotide sequence ID" value="NZ_JBFWIB010000004.1"/>
</dbReference>
<feature type="transmembrane region" description="Helical" evidence="6">
    <location>
        <begin position="86"/>
        <end position="107"/>
    </location>
</feature>
<keyword evidence="8" id="KW-1185">Reference proteome</keyword>
<keyword evidence="3 6" id="KW-0812">Transmembrane</keyword>
<comment type="caution">
    <text evidence="7">The sequence shown here is derived from an EMBL/GenBank/DDBJ whole genome shotgun (WGS) entry which is preliminary data.</text>
</comment>
<evidence type="ECO:0000256" key="6">
    <source>
        <dbReference type="SAM" id="Phobius"/>
    </source>
</evidence>
<reference evidence="7 8" key="1">
    <citation type="submission" date="2024-07" db="EMBL/GenBank/DDBJ databases">
        <title>Luteimonas salilacus sp. nov., isolated from the shore soil of Salt Lake in Tibet of China.</title>
        <authorList>
            <person name="Zhang X."/>
            <person name="Li A."/>
        </authorList>
    </citation>
    <scope>NUCLEOTIDE SEQUENCE [LARGE SCALE GENOMIC DNA]</scope>
    <source>
        <strain evidence="7 8">B3-2-R+30</strain>
    </source>
</reference>
<evidence type="ECO:0008006" key="9">
    <source>
        <dbReference type="Google" id="ProtNLM"/>
    </source>
</evidence>
<accession>A0ABV4HRE7</accession>
<dbReference type="InterPro" id="IPR000390">
    <property type="entry name" value="Small_drug/metabolite_transptr"/>
</dbReference>
<name>A0ABV4HRE7_9GAMM</name>
<comment type="subcellular location">
    <subcellularLocation>
        <location evidence="1">Cell membrane</location>
        <topology evidence="1">Multi-pass membrane protein</topology>
    </subcellularLocation>
</comment>
<dbReference type="Proteomes" id="UP001566331">
    <property type="component" value="Unassembled WGS sequence"/>
</dbReference>
<keyword evidence="4 6" id="KW-1133">Transmembrane helix</keyword>
<organism evidence="7 8">
    <name type="scientific">Luteimonas salinilitoris</name>
    <dbReference type="NCBI Taxonomy" id="3237697"/>
    <lineage>
        <taxon>Bacteria</taxon>
        <taxon>Pseudomonadati</taxon>
        <taxon>Pseudomonadota</taxon>
        <taxon>Gammaproteobacteria</taxon>
        <taxon>Lysobacterales</taxon>
        <taxon>Lysobacteraceae</taxon>
        <taxon>Luteimonas</taxon>
    </lineage>
</organism>
<dbReference type="EMBL" id="JBFWIC010000007">
    <property type="protein sequence ID" value="MEZ0474396.1"/>
    <property type="molecule type" value="Genomic_DNA"/>
</dbReference>
<dbReference type="PANTHER" id="PTHR30561:SF9">
    <property type="entry name" value="4-AMINO-4-DEOXY-L-ARABINOSE-PHOSPHOUNDECAPRENOL FLIPPASE SUBUNIT ARNF-RELATED"/>
    <property type="match status" value="1"/>
</dbReference>
<sequence>MSARSTRWVSVACLLCAIVLSAAGQLGMKAGMQELHRLTAIHEFALTNAALTAFWPALLWTAGGLAAYGLSLLAWLAVLVRYPLHYAYPLLGLSYVLVYAGATHWALLMESATATRTTGTLLILVGVALVSLRDKRKMR</sequence>
<evidence type="ECO:0000256" key="1">
    <source>
        <dbReference type="ARBA" id="ARBA00004651"/>
    </source>
</evidence>
<dbReference type="Gene3D" id="1.10.3730.20">
    <property type="match status" value="1"/>
</dbReference>
<proteinExistence type="predicted"/>
<keyword evidence="2" id="KW-1003">Cell membrane</keyword>